<dbReference type="InterPro" id="IPR036852">
    <property type="entry name" value="Peptidase_S8/S53_dom_sf"/>
</dbReference>
<accession>A0A409XE32</accession>
<dbReference type="GO" id="GO:0004252">
    <property type="term" value="F:serine-type endopeptidase activity"/>
    <property type="evidence" value="ECO:0007669"/>
    <property type="project" value="UniProtKB-UniRule"/>
</dbReference>
<dbReference type="SUPFAM" id="SSF52743">
    <property type="entry name" value="Subtilisin-like"/>
    <property type="match status" value="1"/>
</dbReference>
<dbReference type="InterPro" id="IPR000209">
    <property type="entry name" value="Peptidase_S8/S53_dom"/>
</dbReference>
<feature type="active site" description="Charge relay system" evidence="5">
    <location>
        <position position="384"/>
    </location>
</feature>
<organism evidence="10 11">
    <name type="scientific">Psilocybe cyanescens</name>
    <dbReference type="NCBI Taxonomy" id="93625"/>
    <lineage>
        <taxon>Eukaryota</taxon>
        <taxon>Fungi</taxon>
        <taxon>Dikarya</taxon>
        <taxon>Basidiomycota</taxon>
        <taxon>Agaricomycotina</taxon>
        <taxon>Agaricomycetes</taxon>
        <taxon>Agaricomycetidae</taxon>
        <taxon>Agaricales</taxon>
        <taxon>Agaricineae</taxon>
        <taxon>Strophariaceae</taxon>
        <taxon>Psilocybe</taxon>
    </lineage>
</organism>
<feature type="active site" description="Charge relay system" evidence="5">
    <location>
        <position position="176"/>
    </location>
</feature>
<dbReference type="GO" id="GO:0005615">
    <property type="term" value="C:extracellular space"/>
    <property type="evidence" value="ECO:0007669"/>
    <property type="project" value="TreeGrafter"/>
</dbReference>
<evidence type="ECO:0000256" key="5">
    <source>
        <dbReference type="PROSITE-ProRule" id="PRU01240"/>
    </source>
</evidence>
<feature type="domain" description="Inhibitor I9" evidence="9">
    <location>
        <begin position="54"/>
        <end position="133"/>
    </location>
</feature>
<comment type="similarity">
    <text evidence="1 5 6">Belongs to the peptidase S8 family.</text>
</comment>
<dbReference type="PROSITE" id="PS00137">
    <property type="entry name" value="SUBTILASE_HIS"/>
    <property type="match status" value="1"/>
</dbReference>
<reference evidence="10 11" key="1">
    <citation type="journal article" date="2018" name="Evol. Lett.">
        <title>Horizontal gene cluster transfer increased hallucinogenic mushroom diversity.</title>
        <authorList>
            <person name="Reynolds H.T."/>
            <person name="Vijayakumar V."/>
            <person name="Gluck-Thaler E."/>
            <person name="Korotkin H.B."/>
            <person name="Matheny P.B."/>
            <person name="Slot J.C."/>
        </authorList>
    </citation>
    <scope>NUCLEOTIDE SEQUENCE [LARGE SCALE GENOMIC DNA]</scope>
    <source>
        <strain evidence="10 11">2631</strain>
    </source>
</reference>
<dbReference type="InterPro" id="IPR023828">
    <property type="entry name" value="Peptidase_S8_Ser-AS"/>
</dbReference>
<dbReference type="PROSITE" id="PS51892">
    <property type="entry name" value="SUBTILASE"/>
    <property type="match status" value="1"/>
</dbReference>
<dbReference type="Pfam" id="PF05922">
    <property type="entry name" value="Inhibitor_I9"/>
    <property type="match status" value="1"/>
</dbReference>
<dbReference type="InterPro" id="IPR010259">
    <property type="entry name" value="S8pro/Inhibitor_I9"/>
</dbReference>
<dbReference type="FunFam" id="3.40.50.200:FF:000007">
    <property type="entry name" value="Subtilisin-like serine protease"/>
    <property type="match status" value="1"/>
</dbReference>
<keyword evidence="11" id="KW-1185">Reference proteome</keyword>
<keyword evidence="2 5" id="KW-0645">Protease</keyword>
<sequence>MSYLFQWSLLAVSIASTALSTPLSTNPNFQSAPSPLTLAPLVAVDHTYGTINNSYIIILKDATPSGVIQNHMNFLQAAHSADPLVGDDFAGVQQVYDGHINGYAGRFTESVVNQIRTMPEVAYVEKDQIVRTQEVQKGAPWGLARISHRPKLTFGTFTKYLYNADGGDGVDVYVVDTGINVDHVEFEGRASWGKTVPANDVDEDGNGHGTHCAGTIASRKYGVAKKANVIAVKVLGSNGSGSMSDVVGGVAWASQQAKIKATAAAAELASTGKTKHKGSVANMSLGGGKSPALDDAVNRAVNNGLHFAVAAGLMTSTGNDNRDACSYSPAAAQNAVTVGASTLGDDRAYFSNHGECVDVFAPGLNILSTYKGSSRATATLSGTSMASPHTAGLLAYLLSIYPSKEFDPSFTDDDELISLQSQRVLSSPFGKSVSPSSLYAVLHRTLPSFMSSYLPSPQLFDIVLNKVDGVAPIPSTITPAQLKKALIALSTPDLLDDLPAKTVNKLIFNNYTASY</sequence>
<dbReference type="InterPro" id="IPR050131">
    <property type="entry name" value="Peptidase_S8_subtilisin-like"/>
</dbReference>
<evidence type="ECO:0000256" key="4">
    <source>
        <dbReference type="ARBA" id="ARBA00022825"/>
    </source>
</evidence>
<dbReference type="Gene3D" id="3.30.70.80">
    <property type="entry name" value="Peptidase S8 propeptide/proteinase inhibitor I9"/>
    <property type="match status" value="1"/>
</dbReference>
<evidence type="ECO:0000256" key="7">
    <source>
        <dbReference type="SAM" id="SignalP"/>
    </source>
</evidence>
<dbReference type="GO" id="GO:0006508">
    <property type="term" value="P:proteolysis"/>
    <property type="evidence" value="ECO:0007669"/>
    <property type="project" value="UniProtKB-KW"/>
</dbReference>
<dbReference type="InParanoid" id="A0A409XE32"/>
<dbReference type="InterPro" id="IPR015500">
    <property type="entry name" value="Peptidase_S8_subtilisin-rel"/>
</dbReference>
<dbReference type="SUPFAM" id="SSF54897">
    <property type="entry name" value="Protease propeptides/inhibitors"/>
    <property type="match status" value="1"/>
</dbReference>
<dbReference type="AlphaFoldDB" id="A0A409XE32"/>
<evidence type="ECO:0000256" key="6">
    <source>
        <dbReference type="RuleBase" id="RU003355"/>
    </source>
</evidence>
<dbReference type="InterPro" id="IPR034193">
    <property type="entry name" value="PCSK9_ProteinaseK-like"/>
</dbReference>
<protein>
    <recommendedName>
        <fullName evidence="12">Peptidase S8/S53 domain-containing protein</fullName>
    </recommendedName>
</protein>
<dbReference type="OrthoDB" id="206201at2759"/>
<dbReference type="EMBL" id="NHYD01001970">
    <property type="protein sequence ID" value="PPQ88984.1"/>
    <property type="molecule type" value="Genomic_DNA"/>
</dbReference>
<dbReference type="Gene3D" id="3.40.50.200">
    <property type="entry name" value="Peptidase S8/S53 domain"/>
    <property type="match status" value="1"/>
</dbReference>
<dbReference type="PRINTS" id="PR00723">
    <property type="entry name" value="SUBTILISIN"/>
</dbReference>
<dbReference type="PROSITE" id="PS00136">
    <property type="entry name" value="SUBTILASE_ASP"/>
    <property type="match status" value="1"/>
</dbReference>
<dbReference type="STRING" id="93625.A0A409XE32"/>
<dbReference type="FunCoup" id="A0A409XE32">
    <property type="interactions" value="26"/>
</dbReference>
<evidence type="ECO:0000313" key="11">
    <source>
        <dbReference type="Proteomes" id="UP000283269"/>
    </source>
</evidence>
<evidence type="ECO:0000313" key="10">
    <source>
        <dbReference type="EMBL" id="PPQ88984.1"/>
    </source>
</evidence>
<feature type="chain" id="PRO_5019047924" description="Peptidase S8/S53 domain-containing protein" evidence="7">
    <location>
        <begin position="21"/>
        <end position="515"/>
    </location>
</feature>
<keyword evidence="4 5" id="KW-0720">Serine protease</keyword>
<evidence type="ECO:0000259" key="8">
    <source>
        <dbReference type="Pfam" id="PF00082"/>
    </source>
</evidence>
<dbReference type="Pfam" id="PF00082">
    <property type="entry name" value="Peptidase_S8"/>
    <property type="match status" value="1"/>
</dbReference>
<feature type="signal peptide" evidence="7">
    <location>
        <begin position="1"/>
        <end position="20"/>
    </location>
</feature>
<dbReference type="PANTHER" id="PTHR43806">
    <property type="entry name" value="PEPTIDASE S8"/>
    <property type="match status" value="1"/>
</dbReference>
<dbReference type="InterPro" id="IPR023827">
    <property type="entry name" value="Peptidase_S8_Asp-AS"/>
</dbReference>
<evidence type="ECO:0000256" key="2">
    <source>
        <dbReference type="ARBA" id="ARBA00022670"/>
    </source>
</evidence>
<dbReference type="PROSITE" id="PS00138">
    <property type="entry name" value="SUBTILASE_SER"/>
    <property type="match status" value="1"/>
</dbReference>
<dbReference type="InterPro" id="IPR022398">
    <property type="entry name" value="Peptidase_S8_His-AS"/>
</dbReference>
<proteinExistence type="inferred from homology"/>
<evidence type="ECO:0008006" key="12">
    <source>
        <dbReference type="Google" id="ProtNLM"/>
    </source>
</evidence>
<dbReference type="InterPro" id="IPR037045">
    <property type="entry name" value="S8pro/Inhibitor_I9_sf"/>
</dbReference>
<feature type="domain" description="Peptidase S8/S53" evidence="8">
    <location>
        <begin position="167"/>
        <end position="403"/>
    </location>
</feature>
<name>A0A409XE32_PSICY</name>
<dbReference type="PANTHER" id="PTHR43806:SF11">
    <property type="entry name" value="CEREVISIN-RELATED"/>
    <property type="match status" value="1"/>
</dbReference>
<evidence type="ECO:0000256" key="1">
    <source>
        <dbReference type="ARBA" id="ARBA00011073"/>
    </source>
</evidence>
<evidence type="ECO:0000259" key="9">
    <source>
        <dbReference type="Pfam" id="PF05922"/>
    </source>
</evidence>
<keyword evidence="3 5" id="KW-0378">Hydrolase</keyword>
<feature type="active site" description="Charge relay system" evidence="5">
    <location>
        <position position="208"/>
    </location>
</feature>
<dbReference type="CDD" id="cd04077">
    <property type="entry name" value="Peptidases_S8_PCSK9_ProteinaseK_like"/>
    <property type="match status" value="1"/>
</dbReference>
<keyword evidence="7" id="KW-0732">Signal</keyword>
<dbReference type="Proteomes" id="UP000283269">
    <property type="component" value="Unassembled WGS sequence"/>
</dbReference>
<gene>
    <name evidence="10" type="ORF">CVT25_005083</name>
</gene>
<comment type="caution">
    <text evidence="10">The sequence shown here is derived from an EMBL/GenBank/DDBJ whole genome shotgun (WGS) entry which is preliminary data.</text>
</comment>
<evidence type="ECO:0000256" key="3">
    <source>
        <dbReference type="ARBA" id="ARBA00022801"/>
    </source>
</evidence>